<proteinExistence type="predicted"/>
<dbReference type="InterPro" id="IPR017941">
    <property type="entry name" value="Rieske_2Fe-2S"/>
</dbReference>
<dbReference type="KEGG" id="sna:Snas_2770"/>
<evidence type="ECO:0000256" key="1">
    <source>
        <dbReference type="ARBA" id="ARBA00001962"/>
    </source>
</evidence>
<dbReference type="Proteomes" id="UP000000844">
    <property type="component" value="Chromosome"/>
</dbReference>
<dbReference type="GO" id="GO:0004497">
    <property type="term" value="F:monooxygenase activity"/>
    <property type="evidence" value="ECO:0007669"/>
    <property type="project" value="UniProtKB-ARBA"/>
</dbReference>
<dbReference type="SUPFAM" id="SSF55961">
    <property type="entry name" value="Bet v1-like"/>
    <property type="match status" value="1"/>
</dbReference>
<dbReference type="InterPro" id="IPR015879">
    <property type="entry name" value="Ring_hydroxy_dOase_asu_C_dom"/>
</dbReference>
<dbReference type="CDD" id="cd00680">
    <property type="entry name" value="RHO_alpha_C"/>
    <property type="match status" value="1"/>
</dbReference>
<evidence type="ECO:0000256" key="4">
    <source>
        <dbReference type="ARBA" id="ARBA00023002"/>
    </source>
</evidence>
<evidence type="ECO:0000256" key="5">
    <source>
        <dbReference type="ARBA" id="ARBA00023004"/>
    </source>
</evidence>
<dbReference type="eggNOG" id="COG4638">
    <property type="taxonomic scope" value="Bacteria"/>
</dbReference>
<keyword evidence="2" id="KW-0001">2Fe-2S</keyword>
<dbReference type="RefSeq" id="WP_013018017.1">
    <property type="nucleotide sequence ID" value="NC_013947.1"/>
</dbReference>
<dbReference type="InterPro" id="IPR001663">
    <property type="entry name" value="Rng_hydr_dOase-A"/>
</dbReference>
<comment type="cofactor">
    <cofactor evidence="1">
        <name>Fe cation</name>
        <dbReference type="ChEBI" id="CHEBI:24875"/>
    </cofactor>
</comment>
<dbReference type="AlphaFoldDB" id="D3Q872"/>
<dbReference type="HOGENOM" id="CLU_026244_3_0_11"/>
<reference evidence="8 9" key="1">
    <citation type="journal article" date="2009" name="Stand. Genomic Sci.">
        <title>Complete genome sequence of Stackebrandtia nassauensis type strain (LLR-40K-21).</title>
        <authorList>
            <person name="Munk C."/>
            <person name="Lapidus A."/>
            <person name="Copeland A."/>
            <person name="Jando M."/>
            <person name="Mayilraj S."/>
            <person name="Glavina Del Rio T."/>
            <person name="Nolan M."/>
            <person name="Chen F."/>
            <person name="Lucas S."/>
            <person name="Tice H."/>
            <person name="Cheng J.F."/>
            <person name="Han C."/>
            <person name="Detter J.C."/>
            <person name="Bruce D."/>
            <person name="Goodwin L."/>
            <person name="Chain P."/>
            <person name="Pitluck S."/>
            <person name="Goker M."/>
            <person name="Ovchinikova G."/>
            <person name="Pati A."/>
            <person name="Ivanova N."/>
            <person name="Mavromatis K."/>
            <person name="Chen A."/>
            <person name="Palaniappan K."/>
            <person name="Land M."/>
            <person name="Hauser L."/>
            <person name="Chang Y.J."/>
            <person name="Jeffries C.D."/>
            <person name="Bristow J."/>
            <person name="Eisen J.A."/>
            <person name="Markowitz V."/>
            <person name="Hugenholtz P."/>
            <person name="Kyrpides N.C."/>
            <person name="Klenk H.P."/>
        </authorList>
    </citation>
    <scope>NUCLEOTIDE SEQUENCE [LARGE SCALE GENOMIC DNA]</scope>
    <source>
        <strain evidence="9">DSM 44728 / CIP 108903 / NRRL B-16338 / NBRC 102104 / LLR-40K-21</strain>
    </source>
</reference>
<keyword evidence="9" id="KW-1185">Reference proteome</keyword>
<dbReference type="EMBL" id="CP001778">
    <property type="protein sequence ID" value="ADD42446.1"/>
    <property type="molecule type" value="Genomic_DNA"/>
</dbReference>
<dbReference type="GO" id="GO:0051537">
    <property type="term" value="F:2 iron, 2 sulfur cluster binding"/>
    <property type="evidence" value="ECO:0007669"/>
    <property type="project" value="UniProtKB-KW"/>
</dbReference>
<evidence type="ECO:0000256" key="6">
    <source>
        <dbReference type="ARBA" id="ARBA00023014"/>
    </source>
</evidence>
<evidence type="ECO:0000313" key="8">
    <source>
        <dbReference type="EMBL" id="ADD42446.1"/>
    </source>
</evidence>
<name>D3Q872_STANL</name>
<dbReference type="Pfam" id="PF00355">
    <property type="entry name" value="Rieske"/>
    <property type="match status" value="1"/>
</dbReference>
<evidence type="ECO:0000256" key="2">
    <source>
        <dbReference type="ARBA" id="ARBA00022714"/>
    </source>
</evidence>
<keyword evidence="3" id="KW-0479">Metal-binding</keyword>
<keyword evidence="4" id="KW-0560">Oxidoreductase</keyword>
<keyword evidence="6" id="KW-0411">Iron-sulfur</keyword>
<protein>
    <submittedName>
        <fullName evidence="8">Rieske (2Fe-2S) domain protein</fullName>
    </submittedName>
</protein>
<gene>
    <name evidence="8" type="ordered locus">Snas_2770</name>
</gene>
<organism evidence="8 9">
    <name type="scientific">Stackebrandtia nassauensis (strain DSM 44728 / CIP 108903 / NRRL B-16338 / NBRC 102104 / LLR-40K-21)</name>
    <dbReference type="NCBI Taxonomy" id="446470"/>
    <lineage>
        <taxon>Bacteria</taxon>
        <taxon>Bacillati</taxon>
        <taxon>Actinomycetota</taxon>
        <taxon>Actinomycetes</taxon>
        <taxon>Glycomycetales</taxon>
        <taxon>Glycomycetaceae</taxon>
        <taxon>Stackebrandtia</taxon>
    </lineage>
</organism>
<evidence type="ECO:0000259" key="7">
    <source>
        <dbReference type="PROSITE" id="PS51296"/>
    </source>
</evidence>
<accession>D3Q872</accession>
<dbReference type="PANTHER" id="PTHR43756:SF5">
    <property type="entry name" value="CHOLINE MONOOXYGENASE, CHLOROPLASTIC"/>
    <property type="match status" value="1"/>
</dbReference>
<dbReference type="InterPro" id="IPR036922">
    <property type="entry name" value="Rieske_2Fe-2S_sf"/>
</dbReference>
<dbReference type="Gene3D" id="2.102.10.10">
    <property type="entry name" value="Rieske [2Fe-2S] iron-sulphur domain"/>
    <property type="match status" value="1"/>
</dbReference>
<dbReference type="SUPFAM" id="SSF50022">
    <property type="entry name" value="ISP domain"/>
    <property type="match status" value="1"/>
</dbReference>
<dbReference type="PROSITE" id="PS51296">
    <property type="entry name" value="RIESKE"/>
    <property type="match status" value="1"/>
</dbReference>
<evidence type="ECO:0000313" key="9">
    <source>
        <dbReference type="Proteomes" id="UP000000844"/>
    </source>
</evidence>
<dbReference type="CDD" id="cd03469">
    <property type="entry name" value="Rieske_RO_Alpha_N"/>
    <property type="match status" value="1"/>
</dbReference>
<feature type="domain" description="Rieske" evidence="7">
    <location>
        <begin position="34"/>
        <end position="130"/>
    </location>
</feature>
<dbReference type="PRINTS" id="PR00090">
    <property type="entry name" value="RNGDIOXGNASE"/>
</dbReference>
<dbReference type="GO" id="GO:0016705">
    <property type="term" value="F:oxidoreductase activity, acting on paired donors, with incorporation or reduction of molecular oxygen"/>
    <property type="evidence" value="ECO:0007669"/>
    <property type="project" value="UniProtKB-ARBA"/>
</dbReference>
<dbReference type="Gene3D" id="3.90.380.10">
    <property type="entry name" value="Naphthalene 1,2-dioxygenase Alpha Subunit, Chain A, domain 1"/>
    <property type="match status" value="2"/>
</dbReference>
<dbReference type="PANTHER" id="PTHR43756">
    <property type="entry name" value="CHOLINE MONOOXYGENASE, CHLOROPLASTIC"/>
    <property type="match status" value="1"/>
</dbReference>
<keyword evidence="5" id="KW-0408">Iron</keyword>
<dbReference type="STRING" id="446470.Snas_2770"/>
<dbReference type="GO" id="GO:0005506">
    <property type="term" value="F:iron ion binding"/>
    <property type="evidence" value="ECO:0007669"/>
    <property type="project" value="InterPro"/>
</dbReference>
<evidence type="ECO:0000256" key="3">
    <source>
        <dbReference type="ARBA" id="ARBA00022723"/>
    </source>
</evidence>
<sequence>MTAVNHQILRPETYYSREWFDREQAELFGDTWQFAGMADDYGPPGAFQSVQAGRHPLVVLRDGEGVLRAFHNLCRHRGAAVLPQSGVVKRAIVCPYHNWTYGLDGCLLATPQRKELDPAPDRSTLGLHPAGLAQWQGMLFVHPDPAAQPLDEWLADLPQRVAPVDPLELTEPGEPEVHHLKCNWKIFMENALDNYHLGYVHRDNLAEYDHKRQEQHQCGQWHWSFYEPPKKPGHMPPSEVRAGLRPIHIDPRWYGSSFGMIFPNTFVLTGPTFWVSVEVIPTGAETTTVRLRARVAAGQNGALARGLVTEAAARVFRPIRSLAGGMVSAIRTRSSVRAAIRKASQDQRRYTVVEEDVFCCEALQRGIRSPRFSIGPVAPRLERGVLTFQQNVRDYLTG</sequence>
<dbReference type="Pfam" id="PF00848">
    <property type="entry name" value="Ring_hydroxyl_A"/>
    <property type="match status" value="1"/>
</dbReference>